<dbReference type="Gene3D" id="1.10.443.10">
    <property type="entry name" value="Intergrase catalytic core"/>
    <property type="match status" value="1"/>
</dbReference>
<dbReference type="InterPro" id="IPR010998">
    <property type="entry name" value="Integrase_recombinase_N"/>
</dbReference>
<dbReference type="CDD" id="cd00397">
    <property type="entry name" value="DNA_BRE_C"/>
    <property type="match status" value="1"/>
</dbReference>
<evidence type="ECO:0000256" key="3">
    <source>
        <dbReference type="ARBA" id="ARBA00023172"/>
    </source>
</evidence>
<dbReference type="InterPro" id="IPR044068">
    <property type="entry name" value="CB"/>
</dbReference>
<dbReference type="AlphaFoldDB" id="J2ZTU7"/>
<accession>J2ZTU7</accession>
<evidence type="ECO:0000313" key="8">
    <source>
        <dbReference type="Proteomes" id="UP000007271"/>
    </source>
</evidence>
<dbReference type="PATRIC" id="fig|1185325.3.peg.677"/>
<dbReference type="PANTHER" id="PTHR30349">
    <property type="entry name" value="PHAGE INTEGRASE-RELATED"/>
    <property type="match status" value="1"/>
</dbReference>
<dbReference type="InterPro" id="IPR050090">
    <property type="entry name" value="Tyrosine_recombinase_XerCD"/>
</dbReference>
<evidence type="ECO:0000313" key="7">
    <source>
        <dbReference type="EMBL" id="EJN56391.1"/>
    </source>
</evidence>
<feature type="domain" description="Core-binding (CB)" evidence="6">
    <location>
        <begin position="71"/>
        <end position="169"/>
    </location>
</feature>
<dbReference type="PANTHER" id="PTHR30349:SF41">
    <property type="entry name" value="INTEGRASE_RECOMBINASE PROTEIN MJ0367-RELATED"/>
    <property type="match status" value="1"/>
</dbReference>
<feature type="domain" description="Tyr recombinase" evidence="5">
    <location>
        <begin position="190"/>
        <end position="389"/>
    </location>
</feature>
<sequence length="409" mass="47291">MKYTYTKVKNKEAIEWYKTKSGKKLYRVRFKRKINGKNIPYTKNGFKTIAEAVAGRDHAISQINKTNGLNNEKMTVSEYWKIYRKNKIESHNWTADTVRGADYQMEFNILPQYQNTPLSKITRDKYQSFINYLLYDRTDPRHPEKKKPLAKSSVKTLNRIMQSLMNSAVLDEKIDHNPLQKITIKKDEKAKKKALTVEESEKVLTYFKQHTSKLRFAMLYLPILGMRRGEIMGIKYGAPKPVRGGYLLPITKTRTISEPNGKGTKNDSSNRTLFIGGEAAHQLTIALREFERVMREHNRIPNKDDFIFVEEDTGNVMNVNTMTNMYHEFGKKMGILPLHPHMFRHTVATINAIKGVDRELTAQFLGHKNVEMTDYYNEPTVAGKKVVMSVIDDSFSDINHKLESGVNQV</sequence>
<dbReference type="RefSeq" id="WP_003677582.1">
    <property type="nucleotide sequence ID" value="NZ_AKFP01000010.1"/>
</dbReference>
<dbReference type="Pfam" id="PF13102">
    <property type="entry name" value="Phage_int_SAM_5"/>
    <property type="match status" value="1"/>
</dbReference>
<dbReference type="SUPFAM" id="SSF56349">
    <property type="entry name" value="DNA breaking-rejoining enzymes"/>
    <property type="match status" value="1"/>
</dbReference>
<reference evidence="7 8" key="1">
    <citation type="submission" date="2012-05" db="EMBL/GenBank/DDBJ databases">
        <title>Complete Genome Sequence of Lactobacillus coryniformis CECT5711.</title>
        <authorList>
            <person name="Rodriguez J.M."/>
        </authorList>
    </citation>
    <scope>NUCLEOTIDE SEQUENCE [LARGE SCALE GENOMIC DNA]</scope>
    <source>
        <strain evidence="8">CECT5711</strain>
    </source>
</reference>
<protein>
    <submittedName>
        <fullName evidence="7">Integrase family protein</fullName>
    </submittedName>
</protein>
<dbReference type="EMBL" id="AKFP01000010">
    <property type="protein sequence ID" value="EJN56391.1"/>
    <property type="molecule type" value="Genomic_DNA"/>
</dbReference>
<evidence type="ECO:0000256" key="4">
    <source>
        <dbReference type="PROSITE-ProRule" id="PRU01248"/>
    </source>
</evidence>
<keyword evidence="2 4" id="KW-0238">DNA-binding</keyword>
<dbReference type="InterPro" id="IPR025269">
    <property type="entry name" value="SAM-like_dom"/>
</dbReference>
<dbReference type="Proteomes" id="UP000007271">
    <property type="component" value="Unassembled WGS sequence"/>
</dbReference>
<comment type="similarity">
    <text evidence="1">Belongs to the 'phage' integrase family.</text>
</comment>
<dbReference type="InterPro" id="IPR013762">
    <property type="entry name" value="Integrase-like_cat_sf"/>
</dbReference>
<proteinExistence type="inferred from homology"/>
<gene>
    <name evidence="7" type="ORF">A11Y_111337</name>
</gene>
<dbReference type="InterPro" id="IPR011010">
    <property type="entry name" value="DNA_brk_join_enz"/>
</dbReference>
<keyword evidence="3" id="KW-0233">DNA recombination</keyword>
<evidence type="ECO:0000259" key="5">
    <source>
        <dbReference type="PROSITE" id="PS51898"/>
    </source>
</evidence>
<comment type="caution">
    <text evidence="7">The sequence shown here is derived from an EMBL/GenBank/DDBJ whole genome shotgun (WGS) entry which is preliminary data.</text>
</comment>
<evidence type="ECO:0000256" key="1">
    <source>
        <dbReference type="ARBA" id="ARBA00008857"/>
    </source>
</evidence>
<dbReference type="Pfam" id="PF00589">
    <property type="entry name" value="Phage_integrase"/>
    <property type="match status" value="1"/>
</dbReference>
<organism evidence="7 8">
    <name type="scientific">Loigolactobacillus coryniformis subsp. coryniformis CECT 5711</name>
    <dbReference type="NCBI Taxonomy" id="1185325"/>
    <lineage>
        <taxon>Bacteria</taxon>
        <taxon>Bacillati</taxon>
        <taxon>Bacillota</taxon>
        <taxon>Bacilli</taxon>
        <taxon>Lactobacillales</taxon>
        <taxon>Lactobacillaceae</taxon>
        <taxon>Loigolactobacillus</taxon>
    </lineage>
</organism>
<dbReference type="PROSITE" id="PS51898">
    <property type="entry name" value="TYR_RECOMBINASE"/>
    <property type="match status" value="1"/>
</dbReference>
<dbReference type="GO" id="GO:0015074">
    <property type="term" value="P:DNA integration"/>
    <property type="evidence" value="ECO:0007669"/>
    <property type="project" value="InterPro"/>
</dbReference>
<evidence type="ECO:0000256" key="2">
    <source>
        <dbReference type="ARBA" id="ARBA00023125"/>
    </source>
</evidence>
<name>J2ZTU7_9LACO</name>
<dbReference type="GO" id="GO:0006310">
    <property type="term" value="P:DNA recombination"/>
    <property type="evidence" value="ECO:0007669"/>
    <property type="project" value="UniProtKB-KW"/>
</dbReference>
<dbReference type="InterPro" id="IPR002104">
    <property type="entry name" value="Integrase_catalytic"/>
</dbReference>
<dbReference type="PROSITE" id="PS51900">
    <property type="entry name" value="CB"/>
    <property type="match status" value="1"/>
</dbReference>
<dbReference type="Gene3D" id="1.10.150.130">
    <property type="match status" value="1"/>
</dbReference>
<dbReference type="STRING" id="1185325.A11Y_111337"/>
<dbReference type="GO" id="GO:0003677">
    <property type="term" value="F:DNA binding"/>
    <property type="evidence" value="ECO:0007669"/>
    <property type="project" value="UniProtKB-UniRule"/>
</dbReference>
<evidence type="ECO:0000259" key="6">
    <source>
        <dbReference type="PROSITE" id="PS51900"/>
    </source>
</evidence>